<dbReference type="AlphaFoldDB" id="A0A3B0WTP0"/>
<dbReference type="GO" id="GO:0004803">
    <property type="term" value="F:transposase activity"/>
    <property type="evidence" value="ECO:0007669"/>
    <property type="project" value="TreeGrafter"/>
</dbReference>
<proteinExistence type="predicted"/>
<dbReference type="SUPFAM" id="SSF53098">
    <property type="entry name" value="Ribonuclease H-like"/>
    <property type="match status" value="1"/>
</dbReference>
<dbReference type="InterPro" id="IPR053392">
    <property type="entry name" value="Transposase_IS30-like"/>
</dbReference>
<dbReference type="PANTHER" id="PTHR10948:SF23">
    <property type="entry name" value="TRANSPOSASE INSI FOR INSERTION SEQUENCE ELEMENT IS30A-RELATED"/>
    <property type="match status" value="1"/>
</dbReference>
<dbReference type="PROSITE" id="PS50994">
    <property type="entry name" value="INTEGRASE"/>
    <property type="match status" value="1"/>
</dbReference>
<dbReference type="EMBL" id="UOFB01000214">
    <property type="protein sequence ID" value="VAW47676.1"/>
    <property type="molecule type" value="Genomic_DNA"/>
</dbReference>
<dbReference type="NCBIfam" id="NF033563">
    <property type="entry name" value="transpos_IS30"/>
    <property type="match status" value="1"/>
</dbReference>
<dbReference type="GO" id="GO:0003676">
    <property type="term" value="F:nucleic acid binding"/>
    <property type="evidence" value="ECO:0007669"/>
    <property type="project" value="InterPro"/>
</dbReference>
<dbReference type="InterPro" id="IPR051917">
    <property type="entry name" value="Transposase-Integrase"/>
</dbReference>
<dbReference type="GO" id="GO:0032196">
    <property type="term" value="P:transposition"/>
    <property type="evidence" value="ECO:0007669"/>
    <property type="project" value="TreeGrafter"/>
</dbReference>
<organism evidence="2">
    <name type="scientific">hydrothermal vent metagenome</name>
    <dbReference type="NCBI Taxonomy" id="652676"/>
    <lineage>
        <taxon>unclassified sequences</taxon>
        <taxon>metagenomes</taxon>
        <taxon>ecological metagenomes</taxon>
    </lineage>
</organism>
<dbReference type="InterPro" id="IPR012337">
    <property type="entry name" value="RNaseH-like_sf"/>
</dbReference>
<feature type="non-terminal residue" evidence="2">
    <location>
        <position position="1"/>
    </location>
</feature>
<gene>
    <name evidence="2" type="ORF">MNBD_GAMMA04-984</name>
</gene>
<reference evidence="2" key="1">
    <citation type="submission" date="2018-06" db="EMBL/GenBank/DDBJ databases">
        <authorList>
            <person name="Zhirakovskaya E."/>
        </authorList>
    </citation>
    <scope>NUCLEOTIDE SEQUENCE</scope>
</reference>
<dbReference type="InterPro" id="IPR001584">
    <property type="entry name" value="Integrase_cat-core"/>
</dbReference>
<dbReference type="GO" id="GO:0005829">
    <property type="term" value="C:cytosol"/>
    <property type="evidence" value="ECO:0007669"/>
    <property type="project" value="TreeGrafter"/>
</dbReference>
<feature type="domain" description="Integrase catalytic" evidence="1">
    <location>
        <begin position="129"/>
        <end position="290"/>
    </location>
</feature>
<evidence type="ECO:0000313" key="2">
    <source>
        <dbReference type="EMBL" id="VAW47676.1"/>
    </source>
</evidence>
<dbReference type="Gene3D" id="3.30.420.10">
    <property type="entry name" value="Ribonuclease H-like superfamily/Ribonuclease H"/>
    <property type="match status" value="1"/>
</dbReference>
<dbReference type="InterPro" id="IPR036397">
    <property type="entry name" value="RNaseH_sf"/>
</dbReference>
<sequence length="301" mass="34460">GTLLGRSGSTISREYKRNCGSACFYLPSKANQEAKLRKAQAGLRKSKCEAYEKYIYKKLTIGWTPSQIAGRLTMEEKGFSVSYETIYEFIYNYHIDWAKLLPRKHEPRWFRGMGRKHSKREMIPNRTSILKRPDKVGDKSEFGHFEGDSIVCSQSKESLNVMVERQTQHVSINRVLNRGAEATKNVMVEVLGGFKGSCHSITLDNGIEFKRHEGVKKALNIATYFCQPYHSWEKGLVEQVNGLIRRFLPKKTDLSKVTDKEIKLIEYLLNSRPRKLLNWLTPAEVFSEKSGMKLVGDAIAT</sequence>
<name>A0A3B0WTP0_9ZZZZ</name>
<dbReference type="PANTHER" id="PTHR10948">
    <property type="entry name" value="TRANSPOSASE"/>
    <property type="match status" value="1"/>
</dbReference>
<protein>
    <submittedName>
        <fullName evidence="2">Mobile element protein</fullName>
    </submittedName>
</protein>
<evidence type="ECO:0000259" key="1">
    <source>
        <dbReference type="PROSITE" id="PS50994"/>
    </source>
</evidence>
<accession>A0A3B0WTP0</accession>
<dbReference type="GO" id="GO:0015074">
    <property type="term" value="P:DNA integration"/>
    <property type="evidence" value="ECO:0007669"/>
    <property type="project" value="InterPro"/>
</dbReference>